<dbReference type="GO" id="GO:0032259">
    <property type="term" value="P:methylation"/>
    <property type="evidence" value="ECO:0007669"/>
    <property type="project" value="UniProtKB-KW"/>
</dbReference>
<dbReference type="AlphaFoldDB" id="A0A2K8SY66"/>
<accession>A0A2K8SY66</accession>
<reference evidence="1 2" key="1">
    <citation type="submission" date="2017-11" db="EMBL/GenBank/DDBJ databases">
        <title>Complete genome of a free-living desiccation-tolerant cyanobacterium and its photosynthetic adaptation to extreme terrestrial habitat.</title>
        <authorList>
            <person name="Shang J."/>
        </authorList>
    </citation>
    <scope>NUCLEOTIDE SEQUENCE [LARGE SCALE GENOMIC DNA]</scope>
    <source>
        <strain evidence="1 2">CCNUN1</strain>
    </source>
</reference>
<dbReference type="InterPro" id="IPR029063">
    <property type="entry name" value="SAM-dependent_MTases_sf"/>
</dbReference>
<protein>
    <submittedName>
        <fullName evidence="1">Ubiqui/menaqui biosynthesis C-methylase UbiE</fullName>
    </submittedName>
</protein>
<dbReference type="CDD" id="cd02440">
    <property type="entry name" value="AdoMet_MTases"/>
    <property type="match status" value="1"/>
</dbReference>
<dbReference type="EMBL" id="CP024785">
    <property type="protein sequence ID" value="AUB40391.1"/>
    <property type="molecule type" value="Genomic_DNA"/>
</dbReference>
<keyword evidence="1" id="KW-0489">Methyltransferase</keyword>
<dbReference type="Proteomes" id="UP000232003">
    <property type="component" value="Chromosome"/>
</dbReference>
<evidence type="ECO:0000313" key="1">
    <source>
        <dbReference type="EMBL" id="AUB40391.1"/>
    </source>
</evidence>
<organism evidence="1 2">
    <name type="scientific">Nostoc flagelliforme CCNUN1</name>
    <dbReference type="NCBI Taxonomy" id="2038116"/>
    <lineage>
        <taxon>Bacteria</taxon>
        <taxon>Bacillati</taxon>
        <taxon>Cyanobacteriota</taxon>
        <taxon>Cyanophyceae</taxon>
        <taxon>Nostocales</taxon>
        <taxon>Nostocaceae</taxon>
        <taxon>Nostoc</taxon>
    </lineage>
</organism>
<gene>
    <name evidence="1" type="ORF">COO91_06404</name>
</gene>
<keyword evidence="2" id="KW-1185">Reference proteome</keyword>
<name>A0A2K8SY66_9NOSO</name>
<dbReference type="SUPFAM" id="SSF53335">
    <property type="entry name" value="S-adenosyl-L-methionine-dependent methyltransferases"/>
    <property type="match status" value="1"/>
</dbReference>
<dbReference type="GO" id="GO:0008168">
    <property type="term" value="F:methyltransferase activity"/>
    <property type="evidence" value="ECO:0007669"/>
    <property type="project" value="UniProtKB-KW"/>
</dbReference>
<evidence type="ECO:0000313" key="2">
    <source>
        <dbReference type="Proteomes" id="UP000232003"/>
    </source>
</evidence>
<sequence length="298" mass="33954">MNIKTFGYEYARTLREQLTIPSNLSPQKINLQSKACQQNDIESHWFFYWCQEMKIPVTYHRKLWEFCYILQALYEYDLLTPGRKGLGFGCGEEPLPSILAAYDIAITATDLDPTASAAQGWIETKQNMSSLEKIFRPELCTKELFTKNVTLKYVDMNAIPACLEGKYDFCWSACALEHLGSIKNGLLFIENSLKTLVPGGISIQTTEFNYLEEEKTIDNKETVLFRKKDFEQIAKKLTAAGHQVAPLNFNIGSCVLDKFIDIPPYYSRVHDIAQEAHLKLLVDRFASTSFGMIVKKAV</sequence>
<keyword evidence="1" id="KW-0808">Transferase</keyword>
<dbReference type="Gene3D" id="3.40.50.150">
    <property type="entry name" value="Vaccinia Virus protein VP39"/>
    <property type="match status" value="1"/>
</dbReference>
<proteinExistence type="predicted"/>
<dbReference type="KEGG" id="nfl:COO91_06404"/>